<keyword evidence="1" id="KW-0812">Transmembrane</keyword>
<keyword evidence="3" id="KW-1185">Reference proteome</keyword>
<dbReference type="Proteomes" id="UP000275256">
    <property type="component" value="Unassembled WGS sequence"/>
</dbReference>
<keyword evidence="1" id="KW-1133">Transmembrane helix</keyword>
<keyword evidence="1" id="KW-0472">Membrane</keyword>
<dbReference type="OrthoDB" id="4481055at2"/>
<organism evidence="2 3">
    <name type="scientific">Tessaracoccus antarcticus</name>
    <dbReference type="NCBI Taxonomy" id="2479848"/>
    <lineage>
        <taxon>Bacteria</taxon>
        <taxon>Bacillati</taxon>
        <taxon>Actinomycetota</taxon>
        <taxon>Actinomycetes</taxon>
        <taxon>Propionibacteriales</taxon>
        <taxon>Propionibacteriaceae</taxon>
        <taxon>Tessaracoccus</taxon>
    </lineage>
</organism>
<evidence type="ECO:0000313" key="2">
    <source>
        <dbReference type="EMBL" id="RMB59986.1"/>
    </source>
</evidence>
<dbReference type="RefSeq" id="WP_121901466.1">
    <property type="nucleotide sequence ID" value="NZ_REFW01000002.1"/>
</dbReference>
<feature type="transmembrane region" description="Helical" evidence="1">
    <location>
        <begin position="12"/>
        <end position="35"/>
    </location>
</feature>
<reference evidence="2 3" key="1">
    <citation type="submission" date="2018-10" db="EMBL/GenBank/DDBJ databases">
        <title>Tessaracoccus antarcticuss sp. nov., isolated from sediment.</title>
        <authorList>
            <person name="Zhou L.Y."/>
            <person name="Du Z.J."/>
        </authorList>
    </citation>
    <scope>NUCLEOTIDE SEQUENCE [LARGE SCALE GENOMIC DNA]</scope>
    <source>
        <strain evidence="2 3">JDX10</strain>
    </source>
</reference>
<sequence>MLLFARRESALRWSAVAAFGMLIWIISEIALIHAFTLAQTIHVASGLLQLMLVSALLGVAPWLAGEQPLVPRPVSDLPLRSAVALGKDAPRLRG</sequence>
<feature type="transmembrane region" description="Helical" evidence="1">
    <location>
        <begin position="41"/>
        <end position="64"/>
    </location>
</feature>
<accession>A0A3M0GRS6</accession>
<gene>
    <name evidence="2" type="ORF">EAX62_09700</name>
</gene>
<evidence type="ECO:0000313" key="3">
    <source>
        <dbReference type="Proteomes" id="UP000275256"/>
    </source>
</evidence>
<proteinExistence type="predicted"/>
<name>A0A3M0GRS6_9ACTN</name>
<dbReference type="AlphaFoldDB" id="A0A3M0GRS6"/>
<protein>
    <submittedName>
        <fullName evidence="2">Uncharacterized protein</fullName>
    </submittedName>
</protein>
<dbReference type="EMBL" id="REFW01000002">
    <property type="protein sequence ID" value="RMB59986.1"/>
    <property type="molecule type" value="Genomic_DNA"/>
</dbReference>
<comment type="caution">
    <text evidence="2">The sequence shown here is derived from an EMBL/GenBank/DDBJ whole genome shotgun (WGS) entry which is preliminary data.</text>
</comment>
<evidence type="ECO:0000256" key="1">
    <source>
        <dbReference type="SAM" id="Phobius"/>
    </source>
</evidence>